<gene>
    <name evidence="6" type="ORF">CLV85_0055</name>
</gene>
<dbReference type="Pfam" id="PF04198">
    <property type="entry name" value="Sugar-bind"/>
    <property type="match status" value="1"/>
</dbReference>
<dbReference type="GO" id="GO:0030246">
    <property type="term" value="F:carbohydrate binding"/>
    <property type="evidence" value="ECO:0007669"/>
    <property type="project" value="InterPro"/>
</dbReference>
<dbReference type="PANTHER" id="PTHR34294">
    <property type="entry name" value="TRANSCRIPTIONAL REGULATOR-RELATED"/>
    <property type="match status" value="1"/>
</dbReference>
<name>A0A2M9D5J3_9MICO</name>
<keyword evidence="7" id="KW-1185">Reference proteome</keyword>
<feature type="domain" description="Sugar-binding" evidence="5">
    <location>
        <begin position="79"/>
        <end position="323"/>
    </location>
</feature>
<dbReference type="OrthoDB" id="186585at2"/>
<dbReference type="SUPFAM" id="SSF100950">
    <property type="entry name" value="NagB/RpiA/CoA transferase-like"/>
    <property type="match status" value="1"/>
</dbReference>
<reference evidence="6 7" key="1">
    <citation type="submission" date="2017-11" db="EMBL/GenBank/DDBJ databases">
        <title>Genomic Encyclopedia of Archaeal and Bacterial Type Strains, Phase II (KMG-II): From Individual Species to Whole Genera.</title>
        <authorList>
            <person name="Goeker M."/>
        </authorList>
    </citation>
    <scope>NUCLEOTIDE SEQUENCE [LARGE SCALE GENOMIC DNA]</scope>
    <source>
        <strain evidence="6 7">DSM 16400</strain>
    </source>
</reference>
<dbReference type="PANTHER" id="PTHR34294:SF1">
    <property type="entry name" value="TRANSCRIPTIONAL REGULATOR LSRR"/>
    <property type="match status" value="1"/>
</dbReference>
<evidence type="ECO:0000256" key="1">
    <source>
        <dbReference type="ARBA" id="ARBA00010466"/>
    </source>
</evidence>
<proteinExistence type="inferred from homology"/>
<protein>
    <submittedName>
        <fullName evidence="6">Transcriptional regulator</fullName>
    </submittedName>
</protein>
<dbReference type="InterPro" id="IPR051054">
    <property type="entry name" value="SorC_transcr_regulators"/>
</dbReference>
<dbReference type="EMBL" id="PGFH01000001">
    <property type="protein sequence ID" value="PJJ80888.1"/>
    <property type="molecule type" value="Genomic_DNA"/>
</dbReference>
<dbReference type="InterPro" id="IPR037171">
    <property type="entry name" value="NagB/RpiA_transferase-like"/>
</dbReference>
<evidence type="ECO:0000259" key="5">
    <source>
        <dbReference type="Pfam" id="PF04198"/>
    </source>
</evidence>
<evidence type="ECO:0000256" key="2">
    <source>
        <dbReference type="ARBA" id="ARBA00023015"/>
    </source>
</evidence>
<keyword evidence="2" id="KW-0805">Transcription regulation</keyword>
<comment type="caution">
    <text evidence="6">The sequence shown here is derived from an EMBL/GenBank/DDBJ whole genome shotgun (WGS) entry which is preliminary data.</text>
</comment>
<dbReference type="Proteomes" id="UP000231742">
    <property type="component" value="Unassembled WGS sequence"/>
</dbReference>
<dbReference type="InterPro" id="IPR036388">
    <property type="entry name" value="WH-like_DNA-bd_sf"/>
</dbReference>
<evidence type="ECO:0000256" key="3">
    <source>
        <dbReference type="ARBA" id="ARBA00023125"/>
    </source>
</evidence>
<dbReference type="GO" id="GO:0003677">
    <property type="term" value="F:DNA binding"/>
    <property type="evidence" value="ECO:0007669"/>
    <property type="project" value="UniProtKB-KW"/>
</dbReference>
<accession>A0A2M9D5J3</accession>
<dbReference type="Gene3D" id="3.40.50.1360">
    <property type="match status" value="1"/>
</dbReference>
<evidence type="ECO:0000313" key="6">
    <source>
        <dbReference type="EMBL" id="PJJ80888.1"/>
    </source>
</evidence>
<dbReference type="AlphaFoldDB" id="A0A2M9D5J3"/>
<evidence type="ECO:0000313" key="7">
    <source>
        <dbReference type="Proteomes" id="UP000231742"/>
    </source>
</evidence>
<sequence length="325" mass="33960">MKSSDNREKSSLGRAASSLGRADAILFAARRFYIDGVARAVISEELGISRFRVGGLLEEARSGGYVSIALMRPDGLDVDRARALIEKTPLDRALVSPTLVEGDLATVLAGAAGGYLTENLGPNAILGLSSGRTTHMIARSTQRLACSAIVQTTGVVKVDTLTESPIETIRRLAQLSGADSYPMYAPGLLPSPDLTQAVAAEPGIARTVAMFPQITTLVASIATWGPYTSVFHDACDAEALAEIKKTAPAAEIIGTLINADGTIVSPEFTRRCVAMQTENLRSVPDVVGIGGGGHQHEAVLAAVRSGIINTLVTDAGTADYVLANM</sequence>
<keyword evidence="3" id="KW-0238">DNA-binding</keyword>
<organism evidence="6 7">
    <name type="scientific">Salinibacterium amurskyense</name>
    <dbReference type="NCBI Taxonomy" id="205941"/>
    <lineage>
        <taxon>Bacteria</taxon>
        <taxon>Bacillati</taxon>
        <taxon>Actinomycetota</taxon>
        <taxon>Actinomycetes</taxon>
        <taxon>Micrococcales</taxon>
        <taxon>Microbacteriaceae</taxon>
        <taxon>Salinibacterium</taxon>
    </lineage>
</organism>
<keyword evidence="4" id="KW-0804">Transcription</keyword>
<dbReference type="RefSeq" id="WP_100387627.1">
    <property type="nucleotide sequence ID" value="NZ_BMZU01000001.1"/>
</dbReference>
<dbReference type="InterPro" id="IPR007324">
    <property type="entry name" value="Sugar-bd_dom_put"/>
</dbReference>
<dbReference type="Gene3D" id="1.10.10.10">
    <property type="entry name" value="Winged helix-like DNA-binding domain superfamily/Winged helix DNA-binding domain"/>
    <property type="match status" value="1"/>
</dbReference>
<evidence type="ECO:0000256" key="4">
    <source>
        <dbReference type="ARBA" id="ARBA00023163"/>
    </source>
</evidence>
<comment type="similarity">
    <text evidence="1">Belongs to the SorC transcriptional regulatory family.</text>
</comment>